<feature type="transmembrane region" description="Helical" evidence="1">
    <location>
        <begin position="590"/>
        <end position="614"/>
    </location>
</feature>
<dbReference type="Proteomes" id="UP000007148">
    <property type="component" value="Unassembled WGS sequence"/>
</dbReference>
<keyword evidence="1" id="KW-0812">Transmembrane</keyword>
<keyword evidence="3" id="KW-1185">Reference proteome</keyword>
<feature type="transmembrane region" description="Helical" evidence="1">
    <location>
        <begin position="187"/>
        <end position="211"/>
    </location>
</feature>
<feature type="transmembrane region" description="Helical" evidence="1">
    <location>
        <begin position="63"/>
        <end position="83"/>
    </location>
</feature>
<keyword evidence="1" id="KW-0472">Membrane</keyword>
<dbReference type="STRING" id="1109443.G4TS79"/>
<dbReference type="EMBL" id="CAFZ01000286">
    <property type="protein sequence ID" value="CCA74172.1"/>
    <property type="molecule type" value="Genomic_DNA"/>
</dbReference>
<dbReference type="AlphaFoldDB" id="G4TS79"/>
<gene>
    <name evidence="2" type="ORF">PIIN_08125</name>
</gene>
<evidence type="ECO:0000313" key="3">
    <source>
        <dbReference type="Proteomes" id="UP000007148"/>
    </source>
</evidence>
<keyword evidence="1" id="KW-1133">Transmembrane helix</keyword>
<reference evidence="2 3" key="1">
    <citation type="journal article" date="2011" name="PLoS Pathog.">
        <title>Endophytic Life Strategies Decoded by Genome and Transcriptome Analyses of the Mutualistic Root Symbiont Piriformospora indica.</title>
        <authorList>
            <person name="Zuccaro A."/>
            <person name="Lahrmann U."/>
            <person name="Guldener U."/>
            <person name="Langen G."/>
            <person name="Pfiffi S."/>
            <person name="Biedenkopf D."/>
            <person name="Wong P."/>
            <person name="Samans B."/>
            <person name="Grimm C."/>
            <person name="Basiewicz M."/>
            <person name="Murat C."/>
            <person name="Martin F."/>
            <person name="Kogel K.H."/>
        </authorList>
    </citation>
    <scope>NUCLEOTIDE SEQUENCE [LARGE SCALE GENOMIC DNA]</scope>
    <source>
        <strain evidence="2 3">DSM 11827</strain>
    </source>
</reference>
<dbReference type="InParanoid" id="G4TS79"/>
<protein>
    <submittedName>
        <fullName evidence="2">Uncharacterized protein</fullName>
    </submittedName>
</protein>
<evidence type="ECO:0000313" key="2">
    <source>
        <dbReference type="EMBL" id="CCA74172.1"/>
    </source>
</evidence>
<feature type="transmembrane region" description="Helical" evidence="1">
    <location>
        <begin position="103"/>
        <end position="127"/>
    </location>
</feature>
<accession>G4TS79</accession>
<name>G4TS79_SERID</name>
<organism evidence="2 3">
    <name type="scientific">Serendipita indica (strain DSM 11827)</name>
    <name type="common">Root endophyte fungus</name>
    <name type="synonym">Piriformospora indica</name>
    <dbReference type="NCBI Taxonomy" id="1109443"/>
    <lineage>
        <taxon>Eukaryota</taxon>
        <taxon>Fungi</taxon>
        <taxon>Dikarya</taxon>
        <taxon>Basidiomycota</taxon>
        <taxon>Agaricomycotina</taxon>
        <taxon>Agaricomycetes</taxon>
        <taxon>Sebacinales</taxon>
        <taxon>Serendipitaceae</taxon>
        <taxon>Serendipita</taxon>
    </lineage>
</organism>
<dbReference type="OMA" id="CTAFACE"/>
<dbReference type="eggNOG" id="ENOG502SAP5">
    <property type="taxonomic scope" value="Eukaryota"/>
</dbReference>
<sequence length="711" mass="77348">MDPGNSFLPNNPRYSGHPEAYSHLYAAVPSSSTFSQQTTHPSLSSQPTTTSASLRIAARIVKLAVTVFVLTLGIGLGLLAYILNSRISWTSTEVITAVPQGNVLLITATASKFVLTCVPLVMGLAAYTIAHGWLGASTRKQADGMPTPYQYTLLLGLFQGANPVDLWRTLRYLVRGTGRRSSTSYLLIYAFIILFITLVLSYLLVGLDFALHSLSTTRHVSVIGAQIDTSILSTTDLYGATLRSDCNSPDKDGNACTIKPIGALGPRQSAEFQEGIRLIADSSSKNRISYTSPSPGKEETIAIFTPALQPDDKTFRTRTTAVSTSCTPFSSACDLQTACDATYHYPLAYVPPEVSVDQWWPLCTAFACEPPTWPKYWSNFRNDTAVMLSEPLEQRGEDELVEVDAEMQMTKPTLVSANPFRVIVNVASYLDTSILDEVCAQKTDDGNECIKGKDDGYLYSGGANPKMGRSARIRYTLLGCTVSILDVIYTYLNRTYTIESSSLSDQATTQALSTVLYASNSPLLVRDLSNSLTLLATSGASSKEVGRKVSEEIGRTMLGLGHGAFDSSLPVERLATVHEVLATVIPTWTLVAFIVSLGMFALLGIVLAGLATMVDNTAFVIPKSGPPGRRGNGEDQVVNVIDIARRRLCEPTGLVYEAFEKDADTSETRWMLEGEQMFDESPLSAGSWPELRQRRRTVRVGLQDDGFGFHK</sequence>
<proteinExistence type="predicted"/>
<evidence type="ECO:0000256" key="1">
    <source>
        <dbReference type="SAM" id="Phobius"/>
    </source>
</evidence>
<dbReference type="OrthoDB" id="3344043at2759"/>
<comment type="caution">
    <text evidence="2">The sequence shown here is derived from an EMBL/GenBank/DDBJ whole genome shotgun (WGS) entry which is preliminary data.</text>
</comment>
<dbReference type="HOGENOM" id="CLU_402305_0_0_1"/>